<proteinExistence type="predicted"/>
<reference evidence="1 2" key="1">
    <citation type="submission" date="2016-10" db="EMBL/GenBank/DDBJ databases">
        <authorList>
            <person name="de Groot N.N."/>
        </authorList>
    </citation>
    <scope>NUCLEOTIDE SEQUENCE [LARGE SCALE GENOMIC DNA]</scope>
    <source>
        <strain evidence="1 2">DSM 29433</strain>
    </source>
</reference>
<dbReference type="PROSITE" id="PS51257">
    <property type="entry name" value="PROKAR_LIPOPROTEIN"/>
    <property type="match status" value="1"/>
</dbReference>
<dbReference type="Proteomes" id="UP000198926">
    <property type="component" value="Unassembled WGS sequence"/>
</dbReference>
<evidence type="ECO:0000313" key="2">
    <source>
        <dbReference type="Proteomes" id="UP000198926"/>
    </source>
</evidence>
<dbReference type="EMBL" id="FOZM01000001">
    <property type="protein sequence ID" value="SFS15125.1"/>
    <property type="molecule type" value="Genomic_DNA"/>
</dbReference>
<dbReference type="STRING" id="1123755.SAMN05444714_1807"/>
<dbReference type="OrthoDB" id="7851370at2"/>
<accession>A0A1I6MHD5</accession>
<dbReference type="AlphaFoldDB" id="A0A1I6MHD5"/>
<organism evidence="1 2">
    <name type="scientific">Yoonia litorea</name>
    <dbReference type="NCBI Taxonomy" id="1123755"/>
    <lineage>
        <taxon>Bacteria</taxon>
        <taxon>Pseudomonadati</taxon>
        <taxon>Pseudomonadota</taxon>
        <taxon>Alphaproteobacteria</taxon>
        <taxon>Rhodobacterales</taxon>
        <taxon>Paracoccaceae</taxon>
        <taxon>Yoonia</taxon>
    </lineage>
</organism>
<evidence type="ECO:0008006" key="3">
    <source>
        <dbReference type="Google" id="ProtNLM"/>
    </source>
</evidence>
<gene>
    <name evidence="1" type="ORF">SAMN05444714_1807</name>
</gene>
<dbReference type="SUPFAM" id="SSF56925">
    <property type="entry name" value="OMPA-like"/>
    <property type="match status" value="1"/>
</dbReference>
<dbReference type="RefSeq" id="WP_090206640.1">
    <property type="nucleotide sequence ID" value="NZ_FOZM01000001.1"/>
</dbReference>
<protein>
    <recommendedName>
        <fullName evidence="3">Transferrin-binding protein B C-lobe/N-lobe beta barrel domain-containing protein</fullName>
    </recommendedName>
</protein>
<keyword evidence="2" id="KW-1185">Reference proteome</keyword>
<name>A0A1I6MHD5_9RHOB</name>
<sequence>MKKLMGLGVVLATVAACDQRPVEGGDVVDETPIGLEPVVENGQVGVGDILAANYSPGATEPLVVRVSLDGGVRELQVYGVYAGGEIDDLDYESYSFQDGGDSRFFRGFARESSDGSVNAVVVSDGGQFNRFFGGAVANQIDYSAPSGGLVRYRGEYVGLVNFGAPNGTGAPGALNGVPIESYAVTGDAFILADFTEGAVNGEIFNRSFEDGADLAFVPDDVTSLDLPEIVLVVGDIAGDGSFTGTAELTELEAVGTYGGLFGGDDASSVAGLVRLEAGFLGVVQTGTDPDTGAPIFTPIGTGAEVEHGIFVLDETEALD</sequence>
<evidence type="ECO:0000313" key="1">
    <source>
        <dbReference type="EMBL" id="SFS15125.1"/>
    </source>
</evidence>
<dbReference type="InterPro" id="IPR011250">
    <property type="entry name" value="OMP/PagP_B-barrel"/>
</dbReference>